<dbReference type="PANTHER" id="PTHR21549:SF1">
    <property type="entry name" value="COILED-COIL DOMAIN-CONTAINING PROTEIN 148"/>
    <property type="match status" value="1"/>
</dbReference>
<dbReference type="AlphaFoldDB" id="A0A913X5B5"/>
<dbReference type="InterPro" id="IPR039902">
    <property type="entry name" value="CCDC148/CCDC112"/>
</dbReference>
<dbReference type="OMA" id="KLKKYWA"/>
<protein>
    <recommendedName>
        <fullName evidence="6">Coiled-coil domain-containing protein 148</fullName>
    </recommendedName>
</protein>
<accession>A0A913X5B5</accession>
<dbReference type="RefSeq" id="XP_020898781.1">
    <property type="nucleotide sequence ID" value="XM_021043122.2"/>
</dbReference>
<proteinExistence type="predicted"/>
<dbReference type="EnsemblMetazoa" id="XM_021043122.2">
    <property type="protein sequence ID" value="XP_020898781.1"/>
    <property type="gene ID" value="LOC110237523"/>
</dbReference>
<dbReference type="PANTHER" id="PTHR21549">
    <property type="entry name" value="MUTATED IN BLADDER CANCER 1"/>
    <property type="match status" value="1"/>
</dbReference>
<feature type="region of interest" description="Disordered" evidence="3">
    <location>
        <begin position="595"/>
        <end position="614"/>
    </location>
</feature>
<sequence length="614" mass="72429">MSGRDLKKFVNYHRTAIGASDNTLVTRLADGHASKQYKPIDYSKLQALTQVKRAAGDRALQKIEKISEARKISKEQNLMQQHKSCWFKEQIRLNSMMKKLQTEIDGLRPGSPLNHTSLKEFFHDLEIYEGILDEEMNEFKKCTVDPIWDLREDLQFWLGENRERLLMGDVHKEHSDVLEVVSSVKSQQKSVIDKLKLEQNHLEEELEGFSSHQMIVIPSLAEVNTFKTGIPLEAQELDCPDEALKESVLEEFNLLDRKYEAHLEYLNVKYDDVVCCPYGNWSKQDHFHFACLMEQYPAEMPNRRTLYIDRMLRELPHKGRNQLVEHENWCLLHKSYQNQRHSVLQAWSRDRKDLLAKIEAIFSDAWDAHEEHLQKKLVKQQQEKICHELYAKVLAFREQKLEALQLQAAITARQAEKEKEQLKAAQLKEKHRREKIKEKVKVFEEQKVKEREEAATREKLRLEELEARMAEQALLDRERVEFRKEKQKEKEELKKQTAVEVLQAEQEKERRLAKLREQVEVHVDIDPERVFKPTQATQARFASAYDEELELQQPLFTVHGYKDKKVASDPRLRVEQALRDAGLHQTEYARKVMATIQPPQQPRKDQHSTIFKYD</sequence>
<keyword evidence="1 2" id="KW-0175">Coiled coil</keyword>
<evidence type="ECO:0000256" key="2">
    <source>
        <dbReference type="SAM" id="Coils"/>
    </source>
</evidence>
<evidence type="ECO:0000313" key="4">
    <source>
        <dbReference type="EnsemblMetazoa" id="XP_020898781.1"/>
    </source>
</evidence>
<keyword evidence="5" id="KW-1185">Reference proteome</keyword>
<dbReference type="GeneID" id="110237523"/>
<feature type="compositionally biased region" description="Basic and acidic residues" evidence="3">
    <location>
        <begin position="602"/>
        <end position="614"/>
    </location>
</feature>
<organism evidence="4 5">
    <name type="scientific">Exaiptasia diaphana</name>
    <name type="common">Tropical sea anemone</name>
    <name type="synonym">Aiptasia pulchella</name>
    <dbReference type="NCBI Taxonomy" id="2652724"/>
    <lineage>
        <taxon>Eukaryota</taxon>
        <taxon>Metazoa</taxon>
        <taxon>Cnidaria</taxon>
        <taxon>Anthozoa</taxon>
        <taxon>Hexacorallia</taxon>
        <taxon>Actiniaria</taxon>
        <taxon>Aiptasiidae</taxon>
        <taxon>Exaiptasia</taxon>
    </lineage>
</organism>
<evidence type="ECO:0008006" key="6">
    <source>
        <dbReference type="Google" id="ProtNLM"/>
    </source>
</evidence>
<feature type="coiled-coil region" evidence="2">
    <location>
        <begin position="401"/>
        <end position="518"/>
    </location>
</feature>
<evidence type="ECO:0000313" key="5">
    <source>
        <dbReference type="Proteomes" id="UP000887567"/>
    </source>
</evidence>
<evidence type="ECO:0000256" key="1">
    <source>
        <dbReference type="ARBA" id="ARBA00023054"/>
    </source>
</evidence>
<name>A0A913X5B5_EXADI</name>
<dbReference type="Proteomes" id="UP000887567">
    <property type="component" value="Unplaced"/>
</dbReference>
<feature type="coiled-coil region" evidence="2">
    <location>
        <begin position="185"/>
        <end position="212"/>
    </location>
</feature>
<dbReference type="KEGG" id="epa:110237523"/>
<dbReference type="OrthoDB" id="448087at2759"/>
<reference evidence="4" key="1">
    <citation type="submission" date="2022-11" db="UniProtKB">
        <authorList>
            <consortium name="EnsemblMetazoa"/>
        </authorList>
    </citation>
    <scope>IDENTIFICATION</scope>
</reference>
<evidence type="ECO:0000256" key="3">
    <source>
        <dbReference type="SAM" id="MobiDB-lite"/>
    </source>
</evidence>